<feature type="compositionally biased region" description="Basic and acidic residues" evidence="1">
    <location>
        <begin position="32"/>
        <end position="42"/>
    </location>
</feature>
<evidence type="ECO:0000313" key="3">
    <source>
        <dbReference type="Proteomes" id="UP000031668"/>
    </source>
</evidence>
<sequence>MDPAFVMTERSNTTRGISFNHLSTPSTSESASRFKDDSDANHSQRFHGHRSSHERIMGKTSSYIVPQKALAFKQQKNQTSLTNTRCEAEASIAEKRNIAPVSDSNIGFSTANTRPVPKHDVVYIQVHRSLLDVSRPPNACNLRRLTQSTSYFELFADEWIYGCCSQEEVDVYHLIPYSRRRLRSSLSEELRLHDCQYTGMTLRQCLASTFEGFVDRFYQEKFVVDSFDQRIKIRGPFGKTNDLEEDPFTLSEELQYITDYFEDNWIGRNGHNNIRRNARFPIHMWNLMQTVMDGQARTNNAVEGWHNSFSKSLGSSHPNIWVFLKAIQKEQNLNEYRLSQANAGANTPQRRVYRDLTLRIENLVRRYQPGTNILNFLVGIAFNLNI</sequence>
<dbReference type="EMBL" id="JWZT01004955">
    <property type="protein sequence ID" value="KII62512.1"/>
    <property type="molecule type" value="Genomic_DNA"/>
</dbReference>
<evidence type="ECO:0008006" key="4">
    <source>
        <dbReference type="Google" id="ProtNLM"/>
    </source>
</evidence>
<name>A0A0C2J0C7_THEKT</name>
<dbReference type="OrthoDB" id="6123510at2759"/>
<gene>
    <name evidence="2" type="ORF">RF11_04784</name>
</gene>
<feature type="compositionally biased region" description="Polar residues" evidence="1">
    <location>
        <begin position="9"/>
        <end position="31"/>
    </location>
</feature>
<dbReference type="Proteomes" id="UP000031668">
    <property type="component" value="Unassembled WGS sequence"/>
</dbReference>
<organism evidence="2 3">
    <name type="scientific">Thelohanellus kitauei</name>
    <name type="common">Myxosporean</name>
    <dbReference type="NCBI Taxonomy" id="669202"/>
    <lineage>
        <taxon>Eukaryota</taxon>
        <taxon>Metazoa</taxon>
        <taxon>Cnidaria</taxon>
        <taxon>Myxozoa</taxon>
        <taxon>Myxosporea</taxon>
        <taxon>Bivalvulida</taxon>
        <taxon>Platysporina</taxon>
        <taxon>Myxobolidae</taxon>
        <taxon>Thelohanellus</taxon>
    </lineage>
</organism>
<reference evidence="2 3" key="1">
    <citation type="journal article" date="2014" name="Genome Biol. Evol.">
        <title>The genome of the myxosporean Thelohanellus kitauei shows adaptations to nutrient acquisition within its fish host.</title>
        <authorList>
            <person name="Yang Y."/>
            <person name="Xiong J."/>
            <person name="Zhou Z."/>
            <person name="Huo F."/>
            <person name="Miao W."/>
            <person name="Ran C."/>
            <person name="Liu Y."/>
            <person name="Zhang J."/>
            <person name="Feng J."/>
            <person name="Wang M."/>
            <person name="Wang M."/>
            <person name="Wang L."/>
            <person name="Yao B."/>
        </authorList>
    </citation>
    <scope>NUCLEOTIDE SEQUENCE [LARGE SCALE GENOMIC DNA]</scope>
    <source>
        <strain evidence="2">Wuqing</strain>
    </source>
</reference>
<keyword evidence="3" id="KW-1185">Reference proteome</keyword>
<accession>A0A0C2J0C7</accession>
<evidence type="ECO:0000256" key="1">
    <source>
        <dbReference type="SAM" id="MobiDB-lite"/>
    </source>
</evidence>
<comment type="caution">
    <text evidence="2">The sequence shown here is derived from an EMBL/GenBank/DDBJ whole genome shotgun (WGS) entry which is preliminary data.</text>
</comment>
<feature type="region of interest" description="Disordered" evidence="1">
    <location>
        <begin position="1"/>
        <end position="56"/>
    </location>
</feature>
<evidence type="ECO:0000313" key="2">
    <source>
        <dbReference type="EMBL" id="KII62512.1"/>
    </source>
</evidence>
<proteinExistence type="predicted"/>
<dbReference type="AlphaFoldDB" id="A0A0C2J0C7"/>
<protein>
    <recommendedName>
        <fullName evidence="4">MULE transposase domain-containing protein</fullName>
    </recommendedName>
</protein>